<reference evidence="1 2" key="1">
    <citation type="submission" date="2017-10" db="EMBL/GenBank/DDBJ databases">
        <title>Sequencing the genomes of 1000 actinobacteria strains.</title>
        <authorList>
            <person name="Klenk H.-P."/>
        </authorList>
    </citation>
    <scope>NUCLEOTIDE SEQUENCE [LARGE SCALE GENOMIC DNA]</scope>
    <source>
        <strain evidence="1 2">DSM 18966</strain>
    </source>
</reference>
<dbReference type="Proteomes" id="UP000225548">
    <property type="component" value="Unassembled WGS sequence"/>
</dbReference>
<keyword evidence="2" id="KW-1185">Reference proteome</keyword>
<organism evidence="1 2">
    <name type="scientific">Sanguibacter antarcticus</name>
    <dbReference type="NCBI Taxonomy" id="372484"/>
    <lineage>
        <taxon>Bacteria</taxon>
        <taxon>Bacillati</taxon>
        <taxon>Actinomycetota</taxon>
        <taxon>Actinomycetes</taxon>
        <taxon>Micrococcales</taxon>
        <taxon>Sanguibacteraceae</taxon>
        <taxon>Sanguibacter</taxon>
    </lineage>
</organism>
<evidence type="ECO:0000313" key="1">
    <source>
        <dbReference type="EMBL" id="PFG33290.1"/>
    </source>
</evidence>
<name>A0A2A9E526_9MICO</name>
<comment type="caution">
    <text evidence="1">The sequence shown here is derived from an EMBL/GenBank/DDBJ whole genome shotgun (WGS) entry which is preliminary data.</text>
</comment>
<protein>
    <submittedName>
        <fullName evidence="1">Putative ribosomally synthesized peptide with SipW-like signal peptide</fullName>
    </submittedName>
</protein>
<dbReference type="NCBIfam" id="TIGR04088">
    <property type="entry name" value="cognate_SipW"/>
    <property type="match status" value="1"/>
</dbReference>
<evidence type="ECO:0000313" key="2">
    <source>
        <dbReference type="Proteomes" id="UP000225548"/>
    </source>
</evidence>
<sequence>MNMTGSRRLSAPRGTKLKALLAGGAVLGLGTTVTLAAWTDTEWVFAGNTAGDGPGLGTSLFEVEQNVTAPYDETGFAQSETNPGQAMTFGLAALDLTPGTSVYAPVALRTVTSSIAGTLSLEPAVPADGITVSDTDQALWGALELRVALAVGDGTSGTVCNATTFADPADVVADGALDGTGVDDVVSLDADSGNTGFFCFEITLPEAPTLPAGTALDDLQGRSAAPAWNFSSVSS</sequence>
<accession>A0A2A9E526</accession>
<dbReference type="InterPro" id="IPR023833">
    <property type="entry name" value="Signal_pept_SipW-depend-type"/>
</dbReference>
<proteinExistence type="predicted"/>
<dbReference type="AlphaFoldDB" id="A0A2A9E526"/>
<dbReference type="EMBL" id="PDJG01000001">
    <property type="protein sequence ID" value="PFG33290.1"/>
    <property type="molecule type" value="Genomic_DNA"/>
</dbReference>
<gene>
    <name evidence="1" type="ORF">ATL42_1158</name>
</gene>